<comment type="catalytic activity">
    <reaction evidence="9">
        <text>L-threonyl-[protein] + ATP = O-phospho-L-threonyl-[protein] + ADP + H(+)</text>
        <dbReference type="Rhea" id="RHEA:46608"/>
        <dbReference type="Rhea" id="RHEA-COMP:11060"/>
        <dbReference type="Rhea" id="RHEA-COMP:11605"/>
        <dbReference type="ChEBI" id="CHEBI:15378"/>
        <dbReference type="ChEBI" id="CHEBI:30013"/>
        <dbReference type="ChEBI" id="CHEBI:30616"/>
        <dbReference type="ChEBI" id="CHEBI:61977"/>
        <dbReference type="ChEBI" id="CHEBI:456216"/>
        <dbReference type="EC" id="2.7.11.22"/>
    </reaction>
</comment>
<keyword evidence="7" id="KW-0418">Kinase</keyword>
<evidence type="ECO:0000256" key="11">
    <source>
        <dbReference type="SAM" id="MobiDB-lite"/>
    </source>
</evidence>
<keyword evidence="8" id="KW-0067">ATP-binding</keyword>
<dbReference type="InterPro" id="IPR050108">
    <property type="entry name" value="CDK"/>
</dbReference>
<dbReference type="FunFam" id="1.10.510.10:FF:000211">
    <property type="entry name" value="Cyclin-dependent kinase G-2"/>
    <property type="match status" value="1"/>
</dbReference>
<dbReference type="GO" id="GO:0004693">
    <property type="term" value="F:cyclin-dependent protein serine/threonine kinase activity"/>
    <property type="evidence" value="ECO:0007669"/>
    <property type="project" value="UniProtKB-EC"/>
</dbReference>
<dbReference type="PROSITE" id="PS00108">
    <property type="entry name" value="PROTEIN_KINASE_ST"/>
    <property type="match status" value="1"/>
</dbReference>
<dbReference type="EC" id="2.7.11.22" evidence="2"/>
<feature type="region of interest" description="Disordered" evidence="11">
    <location>
        <begin position="252"/>
        <end position="315"/>
    </location>
</feature>
<feature type="compositionally biased region" description="Polar residues" evidence="11">
    <location>
        <begin position="300"/>
        <end position="311"/>
    </location>
</feature>
<proteinExistence type="inferred from homology"/>
<feature type="compositionally biased region" description="Basic and acidic residues" evidence="11">
    <location>
        <begin position="145"/>
        <end position="156"/>
    </location>
</feature>
<dbReference type="GO" id="GO:0007346">
    <property type="term" value="P:regulation of mitotic cell cycle"/>
    <property type="evidence" value="ECO:0007669"/>
    <property type="project" value="TreeGrafter"/>
</dbReference>
<dbReference type="CDD" id="cd07843">
    <property type="entry name" value="STKc_CDC2L1"/>
    <property type="match status" value="1"/>
</dbReference>
<keyword evidence="4" id="KW-0597">Phosphoprotein</keyword>
<dbReference type="SMART" id="SM00220">
    <property type="entry name" value="S_TKc"/>
    <property type="match status" value="1"/>
</dbReference>
<evidence type="ECO:0000256" key="2">
    <source>
        <dbReference type="ARBA" id="ARBA00012425"/>
    </source>
</evidence>
<dbReference type="FunFam" id="3.30.200.20:FF:000172">
    <property type="entry name" value="cyclin-dependent kinase G-2 isoform X1"/>
    <property type="match status" value="1"/>
</dbReference>
<evidence type="ECO:0000256" key="7">
    <source>
        <dbReference type="ARBA" id="ARBA00022777"/>
    </source>
</evidence>
<evidence type="ECO:0000259" key="12">
    <source>
        <dbReference type="PROSITE" id="PS50011"/>
    </source>
</evidence>
<dbReference type="AlphaFoldDB" id="A0AA35YUN6"/>
<feature type="compositionally biased region" description="Basic and acidic residues" evidence="11">
    <location>
        <begin position="164"/>
        <end position="174"/>
    </location>
</feature>
<gene>
    <name evidence="13" type="ORF">LSALG_LOCUS20241</name>
</gene>
<evidence type="ECO:0000256" key="5">
    <source>
        <dbReference type="ARBA" id="ARBA00022679"/>
    </source>
</evidence>
<evidence type="ECO:0000256" key="9">
    <source>
        <dbReference type="ARBA" id="ARBA00047811"/>
    </source>
</evidence>
<evidence type="ECO:0000313" key="13">
    <source>
        <dbReference type="EMBL" id="CAI9280500.1"/>
    </source>
</evidence>
<feature type="region of interest" description="Disordered" evidence="11">
    <location>
        <begin position="96"/>
        <end position="122"/>
    </location>
</feature>
<feature type="compositionally biased region" description="Low complexity" evidence="11">
    <location>
        <begin position="107"/>
        <end position="116"/>
    </location>
</feature>
<keyword evidence="14" id="KW-1185">Reference proteome</keyword>
<feature type="region of interest" description="Disordered" evidence="11">
    <location>
        <begin position="145"/>
        <end position="191"/>
    </location>
</feature>
<evidence type="ECO:0000256" key="8">
    <source>
        <dbReference type="ARBA" id="ARBA00022840"/>
    </source>
</evidence>
<sequence length="680" mass="77768">MKLGYLHPLENNILCSSCNSHLTKRLSISSASKFQVGRRIDGIFMSIFDKFTLDATLFEGKKRNRFGGGCCSRIRLLGCSNLDRYSPSISFFHHRCSPESEESCSGRQISRKSYSSRSEEETLSYNNRYNHRSFVSDHDQRRHRYVDGDYDRDYRRTSSQPNHHGLENRNKAADDVSGNNSRSSDATKKRKFSPIVWDRAEKQVKISSENKILPTKTVPSQSPPSKWKFQDIIADTKIEISPVESLVSNLSDEVGVSRVSSSLATNTPEEHDHEPEHEDGEYVEERNLSKSKWAFKDSPQMASNTNNSSPESGEFKQEHIEDMIEQMSCLSAEEDQQSKSLDDEEEEEEEEDDDDDNERIESPVSMMPSCRNVFEYERLGKISEGTYGVVYKARDKKTGEIVALKKVKMGKEREGFPVTALREITILGSFQHPSVVKMKEVVTDDFNGVYMVMEYIDHELKGYMEKTKQPFSQSEVKRLMIQLLQGLAFLHENWVIHRDLKTSNLLLDNNGDLKICDFGMSRQYGSPVKPYTALVVTLWYRAPEVLLGMKNYTTAIDMWSVGCIMGELLSKKPLFDGNREIEQIDKIFKTLGTPNEKIWPGYSKLPGVKTSFVKQNGNSLRKRFPGASFMGTPVLTEMGFDLLNRFLTYDPEKRITAEEALNHGWFRESPLPAECVRICK</sequence>
<dbReference type="PANTHER" id="PTHR24056:SF578">
    <property type="entry name" value="CYCLIN-DEPENDENT KINASE F-2-RELATED"/>
    <property type="match status" value="1"/>
</dbReference>
<keyword evidence="3" id="KW-0723">Serine/threonine-protein kinase</keyword>
<organism evidence="13 14">
    <name type="scientific">Lactuca saligna</name>
    <name type="common">Willowleaf lettuce</name>
    <dbReference type="NCBI Taxonomy" id="75948"/>
    <lineage>
        <taxon>Eukaryota</taxon>
        <taxon>Viridiplantae</taxon>
        <taxon>Streptophyta</taxon>
        <taxon>Embryophyta</taxon>
        <taxon>Tracheophyta</taxon>
        <taxon>Spermatophyta</taxon>
        <taxon>Magnoliopsida</taxon>
        <taxon>eudicotyledons</taxon>
        <taxon>Gunneridae</taxon>
        <taxon>Pentapetalae</taxon>
        <taxon>asterids</taxon>
        <taxon>campanulids</taxon>
        <taxon>Asterales</taxon>
        <taxon>Asteraceae</taxon>
        <taxon>Cichorioideae</taxon>
        <taxon>Cichorieae</taxon>
        <taxon>Lactucinae</taxon>
        <taxon>Lactuca</taxon>
    </lineage>
</organism>
<dbReference type="GO" id="GO:0010556">
    <property type="term" value="P:regulation of macromolecule biosynthetic process"/>
    <property type="evidence" value="ECO:0007669"/>
    <property type="project" value="UniProtKB-ARBA"/>
</dbReference>
<evidence type="ECO:0000256" key="4">
    <source>
        <dbReference type="ARBA" id="ARBA00022553"/>
    </source>
</evidence>
<dbReference type="Gene3D" id="3.30.200.20">
    <property type="entry name" value="Phosphorylase Kinase, domain 1"/>
    <property type="match status" value="1"/>
</dbReference>
<dbReference type="EMBL" id="OX465080">
    <property type="protein sequence ID" value="CAI9280500.1"/>
    <property type="molecule type" value="Genomic_DNA"/>
</dbReference>
<keyword evidence="6" id="KW-0547">Nucleotide-binding</keyword>
<keyword evidence="5" id="KW-0808">Transferase</keyword>
<feature type="domain" description="Protein kinase" evidence="12">
    <location>
        <begin position="376"/>
        <end position="666"/>
    </location>
</feature>
<dbReference type="SUPFAM" id="SSF56112">
    <property type="entry name" value="Protein kinase-like (PK-like)"/>
    <property type="match status" value="1"/>
</dbReference>
<dbReference type="PROSITE" id="PS50011">
    <property type="entry name" value="PROTEIN_KINASE_DOM"/>
    <property type="match status" value="1"/>
</dbReference>
<evidence type="ECO:0000313" key="14">
    <source>
        <dbReference type="Proteomes" id="UP001177003"/>
    </source>
</evidence>
<reference evidence="13" key="1">
    <citation type="submission" date="2023-04" db="EMBL/GenBank/DDBJ databases">
        <authorList>
            <person name="Vijverberg K."/>
            <person name="Xiong W."/>
            <person name="Schranz E."/>
        </authorList>
    </citation>
    <scope>NUCLEOTIDE SEQUENCE</scope>
</reference>
<name>A0AA35YUN6_LACSI</name>
<comment type="catalytic activity">
    <reaction evidence="10">
        <text>L-seryl-[protein] + ATP = O-phospho-L-seryl-[protein] + ADP + H(+)</text>
        <dbReference type="Rhea" id="RHEA:17989"/>
        <dbReference type="Rhea" id="RHEA-COMP:9863"/>
        <dbReference type="Rhea" id="RHEA-COMP:11604"/>
        <dbReference type="ChEBI" id="CHEBI:15378"/>
        <dbReference type="ChEBI" id="CHEBI:29999"/>
        <dbReference type="ChEBI" id="CHEBI:30616"/>
        <dbReference type="ChEBI" id="CHEBI:83421"/>
        <dbReference type="ChEBI" id="CHEBI:456216"/>
        <dbReference type="EC" id="2.7.11.22"/>
    </reaction>
</comment>
<feature type="compositionally biased region" description="Acidic residues" evidence="11">
    <location>
        <begin position="342"/>
        <end position="358"/>
    </location>
</feature>
<comment type="similarity">
    <text evidence="1">Belongs to the protein kinase superfamily. CMGC Ser/Thr protein kinase family. CDC2/CDKX subfamily.</text>
</comment>
<evidence type="ECO:0000256" key="1">
    <source>
        <dbReference type="ARBA" id="ARBA00006485"/>
    </source>
</evidence>
<dbReference type="InterPro" id="IPR008271">
    <property type="entry name" value="Ser/Thr_kinase_AS"/>
</dbReference>
<evidence type="ECO:0000256" key="3">
    <source>
        <dbReference type="ARBA" id="ARBA00022527"/>
    </source>
</evidence>
<dbReference type="GO" id="GO:0005634">
    <property type="term" value="C:nucleus"/>
    <property type="evidence" value="ECO:0007669"/>
    <property type="project" value="TreeGrafter"/>
</dbReference>
<dbReference type="Pfam" id="PF00069">
    <property type="entry name" value="Pkinase"/>
    <property type="match status" value="1"/>
</dbReference>
<dbReference type="PANTHER" id="PTHR24056">
    <property type="entry name" value="CELL DIVISION PROTEIN KINASE"/>
    <property type="match status" value="1"/>
</dbReference>
<accession>A0AA35YUN6</accession>
<dbReference type="Proteomes" id="UP001177003">
    <property type="component" value="Chromosome 4"/>
</dbReference>
<evidence type="ECO:0000256" key="10">
    <source>
        <dbReference type="ARBA" id="ARBA00048367"/>
    </source>
</evidence>
<feature type="compositionally biased region" description="Polar residues" evidence="11">
    <location>
        <begin position="258"/>
        <end position="267"/>
    </location>
</feature>
<dbReference type="Gene3D" id="1.10.510.10">
    <property type="entry name" value="Transferase(Phosphotransferase) domain 1"/>
    <property type="match status" value="1"/>
</dbReference>
<dbReference type="InterPro" id="IPR045267">
    <property type="entry name" value="CDK11/PITSLRE_STKc"/>
</dbReference>
<evidence type="ECO:0000256" key="6">
    <source>
        <dbReference type="ARBA" id="ARBA00022741"/>
    </source>
</evidence>
<dbReference type="GO" id="GO:0080090">
    <property type="term" value="P:regulation of primary metabolic process"/>
    <property type="evidence" value="ECO:0007669"/>
    <property type="project" value="UniProtKB-ARBA"/>
</dbReference>
<dbReference type="GO" id="GO:0005524">
    <property type="term" value="F:ATP binding"/>
    <property type="evidence" value="ECO:0007669"/>
    <property type="project" value="UniProtKB-KW"/>
</dbReference>
<protein>
    <recommendedName>
        <fullName evidence="2">cyclin-dependent kinase</fullName>
        <ecNumber evidence="2">2.7.11.22</ecNumber>
    </recommendedName>
</protein>
<feature type="region of interest" description="Disordered" evidence="11">
    <location>
        <begin position="331"/>
        <end position="366"/>
    </location>
</feature>
<dbReference type="InterPro" id="IPR000719">
    <property type="entry name" value="Prot_kinase_dom"/>
</dbReference>
<dbReference type="InterPro" id="IPR011009">
    <property type="entry name" value="Kinase-like_dom_sf"/>
</dbReference>